<dbReference type="PROSITE" id="PS50853">
    <property type="entry name" value="FN3"/>
    <property type="match status" value="3"/>
</dbReference>
<dbReference type="GO" id="GO:0000272">
    <property type="term" value="P:polysaccharide catabolic process"/>
    <property type="evidence" value="ECO:0007669"/>
    <property type="project" value="UniProtKB-KW"/>
</dbReference>
<name>A0A1G8GLZ5_9MICC</name>
<feature type="region of interest" description="Disordered" evidence="4">
    <location>
        <begin position="1730"/>
        <end position="1759"/>
    </location>
</feature>
<keyword evidence="5" id="KW-0732">Signal</keyword>
<feature type="region of interest" description="Disordered" evidence="4">
    <location>
        <begin position="368"/>
        <end position="403"/>
    </location>
</feature>
<feature type="signal peptide" evidence="5">
    <location>
        <begin position="1"/>
        <end position="26"/>
    </location>
</feature>
<dbReference type="InterPro" id="IPR003961">
    <property type="entry name" value="FN3_dom"/>
</dbReference>
<keyword evidence="3" id="KW-0624">Polysaccharide degradation</keyword>
<evidence type="ECO:0000259" key="6">
    <source>
        <dbReference type="PROSITE" id="PS50853"/>
    </source>
</evidence>
<protein>
    <submittedName>
        <fullName evidence="7">Fibronectin type III domain-containing protein</fullName>
    </submittedName>
</protein>
<dbReference type="Gene3D" id="2.60.40.3440">
    <property type="match status" value="1"/>
</dbReference>
<feature type="region of interest" description="Disordered" evidence="4">
    <location>
        <begin position="1537"/>
        <end position="1559"/>
    </location>
</feature>
<gene>
    <name evidence="7" type="ORF">SAMN04488693_104183</name>
</gene>
<dbReference type="InterPro" id="IPR036116">
    <property type="entry name" value="FN3_sf"/>
</dbReference>
<dbReference type="PANTHER" id="PTHR13817">
    <property type="entry name" value="TITIN"/>
    <property type="match status" value="1"/>
</dbReference>
<dbReference type="GO" id="GO:0016798">
    <property type="term" value="F:hydrolase activity, acting on glycosyl bonds"/>
    <property type="evidence" value="ECO:0007669"/>
    <property type="project" value="UniProtKB-KW"/>
</dbReference>
<dbReference type="RefSeq" id="WP_090585453.1">
    <property type="nucleotide sequence ID" value="NZ_FNDT01000004.1"/>
</dbReference>
<feature type="region of interest" description="Disordered" evidence="4">
    <location>
        <begin position="1910"/>
        <end position="1936"/>
    </location>
</feature>
<dbReference type="CDD" id="cd00063">
    <property type="entry name" value="FN3"/>
    <property type="match status" value="3"/>
</dbReference>
<feature type="compositionally biased region" description="Polar residues" evidence="4">
    <location>
        <begin position="1730"/>
        <end position="1739"/>
    </location>
</feature>
<evidence type="ECO:0000256" key="1">
    <source>
        <dbReference type="ARBA" id="ARBA00022737"/>
    </source>
</evidence>
<sequence length="2023" mass="208955">MKRGLDRRRRAIVSGTALAVSAAVVGAVLNPGVTTAEVDLNDGGVWVTNLAQGKVGHLNYPSRTLDGGFIAGSNAFDVLQRNATVLTHNQDQGALSQVSVTSVTTGDEQELPGNALPVLGTDYVVSVSAAEGAVRTAPVTSLGNFAAEDAVPLVEGVPGVAAAISTFDVVATADPASAELITWAPDGTGAFAEESRKTVEGLRGVEDLQVTMVGNDPVALDPASGTVFLPDGRSRILPEPDGARLQQSGPESDTVAVATAGALVSVPLDGSEPATQAIASSAAPSAPVQQDGCVHAAWAAAGIYVRDCSEDSNDTTAEIPALTAQSELVFRANRDVVVLNDIRGGNVWLVQQDMQLVQNWDEIIPPPEEEEKEDEESASENPVNTLPDRTRENQPPVAEDDELGARVGSTTLLPVLDNDSDPDGDLLTVTVAEGLPDVGAVQPVYDATGLQVVLGTDVPPGRHTFDYTVDDGRGGRDTASVTLNVRSADSNEPPLQKRTTRIVLEQGQSASQHILADWTDADGDDLYLQSATVATEGDSARHRDDGLLTFTDGGAQIGEKEVAITVSDGRQTAEGVVVVDVRTPGEVPPIANPDHLTVNAGEELLVAPLENDLDPSGKGLRLTRINGGETAEVTPNYEVGTFTFRSGKPGPVYLDYVVANGPASAPGIIRIDVLPEGGEAGAPVAVRDSALLPTGGQALVDVLANDTDPGGGVLVVQSVSLPADAPVTVAVLSHSILRISDTRGLKERITFSYSVSNGRESSTGQVSVVPIPAPAKLQPPRAADDEITVRAGDVATVEVLANDTHPNGGELTLDPELVETVAPGQGLLAVSGNSLRFKAGSTPGTYRAIYAVRGPDGQEDSAQVLFRVSAVDEENNSRPLPETVKARAIAGNTTRIPIPLTGIDPDGDSVSLIGIDQAPSKGTARVGATYIEYTAATDTAGQDSFSYVVSDRFGARSTGTVLVGIALPSSVNQVPVPVDDSVDVLPGRNVTVDVLSNDSDPDGDALALLPDGLEAAGGIETEVHDRKVRFTSPQRSGTTALRYTVDDGRGGTAMGTVRVQTRPDAPRLAPIAHDDRISFPETLGQAAVDVPVLENDVDRDGSPEELRIAFPEGTATASIRPGEGGTSMVNVQLLPEAQTIPYTVTDIDGLQATAFIHIPGSANQPPALRDTATQEVRSGEELVLDLTELVVVREGRQVQLTDDAKVTAVASNNAPLVRDASTLVFTSAEDYAGAASVSFEVTDGASVDDPEGLKSMLTVGIMVLADPDRNHEPEARSGQLQVAQQESASIDLAKLVRDIDEADTLSFSQVGGAPDGLTATLDGPVLSVTAGSAAKNQVHPVRFSVTDGRSDPVEAAINVSVVSSTRPLAVANDDIEPDAVQGRTVVVDALANDTNPFPDSPLTLLSVSTETGLGSVSAQGDSVAVTPADDFVGTLVVQYRIGDRTGDPEREVDGRIRLTVKGAPDAPATPSIGEVSSETVVLSWDPPADNGSRITGYRVTGSGGVSQDCPATTCSITGLTNNTEYTFTVVAVNDVGESPSSGTSASARPDEKPSTPAAPRLVFGDSSLTVAWEVPPTEGSPVESYDLEISPAPPGGEFRKSGVSGTTAEWAGLENGIPYKVRVRAFNQAPDPSDWSTYSASEIPAGVPAAPAAPTAQVSSQGGSANSVLSVSWAQPATADKNGAEIETYTLTTSQDGKALRSAELSGSVFNTTVTVPNSQNPYTFTLTASNKAGTSAPSAPSEPRQAVGAPGAVPNVQAAPGDRRLTVSHGRPESNGATAQQTRYEYQLNNGAFAALPADGIIGGLSNGSSYTVGVRAVNTANGSSYPGPATQSNAVVPFGQPHTPSISSSPSGEQVVFSIGTTPSNGRPVTSVTWSAGQESGSVGAGGGQAVAGNGYDQSVTITVTVTDSEGQRATRTATGRTSPPPKKYGTVDDTLTDGTCEYPASENTKAATRKNCADAGGTWFGNGYRFEIECTRPNGGQYPVFETTGQSGYSTKWVKRAGGAWFKEASVTVESGAPTC</sequence>
<dbReference type="SUPFAM" id="SSF49265">
    <property type="entry name" value="Fibronectin type III"/>
    <property type="match status" value="2"/>
</dbReference>
<evidence type="ECO:0000256" key="5">
    <source>
        <dbReference type="SAM" id="SignalP"/>
    </source>
</evidence>
<dbReference type="Pfam" id="PF17963">
    <property type="entry name" value="Big_9"/>
    <property type="match status" value="7"/>
</dbReference>
<dbReference type="InterPro" id="IPR013783">
    <property type="entry name" value="Ig-like_fold"/>
</dbReference>
<keyword evidence="2" id="KW-0378">Hydrolase</keyword>
<feature type="compositionally biased region" description="Acidic residues" evidence="4">
    <location>
        <begin position="368"/>
        <end position="378"/>
    </location>
</feature>
<feature type="domain" description="Fibronectin type-III" evidence="6">
    <location>
        <begin position="1466"/>
        <end position="1552"/>
    </location>
</feature>
<dbReference type="SMART" id="SM00060">
    <property type="entry name" value="FN3"/>
    <property type="match status" value="4"/>
</dbReference>
<evidence type="ECO:0000313" key="7">
    <source>
        <dbReference type="EMBL" id="SDH95438.1"/>
    </source>
</evidence>
<organism evidence="7 8">
    <name type="scientific">Arthrobacter subterraneus</name>
    <dbReference type="NCBI Taxonomy" id="335973"/>
    <lineage>
        <taxon>Bacteria</taxon>
        <taxon>Bacillati</taxon>
        <taxon>Actinomycetota</taxon>
        <taxon>Actinomycetes</taxon>
        <taxon>Micrococcales</taxon>
        <taxon>Micrococcaceae</taxon>
        <taxon>Arthrobacter</taxon>
    </lineage>
</organism>
<dbReference type="InterPro" id="IPR050964">
    <property type="entry name" value="Striated_Muscle_Regulatory"/>
</dbReference>
<keyword evidence="8" id="KW-1185">Reference proteome</keyword>
<feature type="chain" id="PRO_5038337047" evidence="5">
    <location>
        <begin position="27"/>
        <end position="2023"/>
    </location>
</feature>
<dbReference type="OrthoDB" id="5241356at2"/>
<evidence type="ECO:0000256" key="3">
    <source>
        <dbReference type="ARBA" id="ARBA00023326"/>
    </source>
</evidence>
<evidence type="ECO:0000313" key="8">
    <source>
        <dbReference type="Proteomes" id="UP000199258"/>
    </source>
</evidence>
<accession>A0A1G8GLZ5</accession>
<dbReference type="Proteomes" id="UP000199258">
    <property type="component" value="Unassembled WGS sequence"/>
</dbReference>
<dbReference type="Gene3D" id="2.60.40.10">
    <property type="entry name" value="Immunoglobulins"/>
    <property type="match status" value="3"/>
</dbReference>
<feature type="domain" description="Fibronectin type-III" evidence="6">
    <location>
        <begin position="1650"/>
        <end position="1751"/>
    </location>
</feature>
<dbReference type="Pfam" id="PF00041">
    <property type="entry name" value="fn3"/>
    <property type="match status" value="3"/>
</dbReference>
<reference evidence="7 8" key="1">
    <citation type="submission" date="2016-10" db="EMBL/GenBank/DDBJ databases">
        <authorList>
            <person name="de Groot N.N."/>
        </authorList>
    </citation>
    <scope>NUCLEOTIDE SEQUENCE [LARGE SCALE GENOMIC DNA]</scope>
    <source>
        <strain evidence="7 8">NP_1H</strain>
    </source>
</reference>
<dbReference type="STRING" id="335973.SAMN04488693_104183"/>
<keyword evidence="1" id="KW-0677">Repeat</keyword>
<dbReference type="PANTHER" id="PTHR13817:SF177">
    <property type="entry name" value="IG-LIKE AND FIBRONECTIN TYPE-III DOMAIN-CONTAINING PROTEIN 1-RELATED"/>
    <property type="match status" value="1"/>
</dbReference>
<feature type="domain" description="Fibronectin type-III" evidence="6">
    <location>
        <begin position="1555"/>
        <end position="1646"/>
    </location>
</feature>
<proteinExistence type="predicted"/>
<keyword evidence="3" id="KW-0119">Carbohydrate metabolism</keyword>
<dbReference type="EMBL" id="FNDT01000004">
    <property type="protein sequence ID" value="SDH95438.1"/>
    <property type="molecule type" value="Genomic_DNA"/>
</dbReference>
<evidence type="ECO:0000256" key="2">
    <source>
        <dbReference type="ARBA" id="ARBA00023295"/>
    </source>
</evidence>
<evidence type="ECO:0000256" key="4">
    <source>
        <dbReference type="SAM" id="MobiDB-lite"/>
    </source>
</evidence>
<keyword evidence="2" id="KW-0326">Glycosidase</keyword>